<proteinExistence type="predicted"/>
<evidence type="ECO:0000256" key="1">
    <source>
        <dbReference type="SAM" id="MobiDB-lite"/>
    </source>
</evidence>
<feature type="region of interest" description="Disordered" evidence="1">
    <location>
        <begin position="303"/>
        <end position="339"/>
    </location>
</feature>
<keyword evidence="3" id="KW-1185">Reference proteome</keyword>
<evidence type="ECO:0000313" key="2">
    <source>
        <dbReference type="EMBL" id="KAK9024896.1"/>
    </source>
</evidence>
<name>A0ABR2SHY4_9ROSI</name>
<gene>
    <name evidence="2" type="ORF">V6N11_064802</name>
</gene>
<dbReference type="EMBL" id="JBBPBN010000014">
    <property type="protein sequence ID" value="KAK9024896.1"/>
    <property type="molecule type" value="Genomic_DNA"/>
</dbReference>
<reference evidence="2 3" key="1">
    <citation type="journal article" date="2024" name="G3 (Bethesda)">
        <title>Genome assembly of Hibiscus sabdariffa L. provides insights into metabolisms of medicinal natural products.</title>
        <authorList>
            <person name="Kim T."/>
        </authorList>
    </citation>
    <scope>NUCLEOTIDE SEQUENCE [LARGE SCALE GENOMIC DNA]</scope>
    <source>
        <strain evidence="2">TK-2024</strain>
        <tissue evidence="2">Old leaves</tissue>
    </source>
</reference>
<evidence type="ECO:0000313" key="3">
    <source>
        <dbReference type="Proteomes" id="UP001396334"/>
    </source>
</evidence>
<organism evidence="2 3">
    <name type="scientific">Hibiscus sabdariffa</name>
    <name type="common">roselle</name>
    <dbReference type="NCBI Taxonomy" id="183260"/>
    <lineage>
        <taxon>Eukaryota</taxon>
        <taxon>Viridiplantae</taxon>
        <taxon>Streptophyta</taxon>
        <taxon>Embryophyta</taxon>
        <taxon>Tracheophyta</taxon>
        <taxon>Spermatophyta</taxon>
        <taxon>Magnoliopsida</taxon>
        <taxon>eudicotyledons</taxon>
        <taxon>Gunneridae</taxon>
        <taxon>Pentapetalae</taxon>
        <taxon>rosids</taxon>
        <taxon>malvids</taxon>
        <taxon>Malvales</taxon>
        <taxon>Malvaceae</taxon>
        <taxon>Malvoideae</taxon>
        <taxon>Hibiscus</taxon>
    </lineage>
</organism>
<feature type="compositionally biased region" description="Low complexity" evidence="1">
    <location>
        <begin position="150"/>
        <end position="163"/>
    </location>
</feature>
<protein>
    <submittedName>
        <fullName evidence="2">Uncharacterized protein</fullName>
    </submittedName>
</protein>
<accession>A0ABR2SHY4</accession>
<dbReference type="Proteomes" id="UP001396334">
    <property type="component" value="Unassembled WGS sequence"/>
</dbReference>
<sequence>MASNSFLHHLTDLDFTNEEQGAVFTPVGFFAYHVPTTPTIQWDSSSEDSNLLIIGKLVTTRTIDDLAVIRAFQGIWKKEKVALISVLKPNFFRIKFSYEDSRNDILSRGKKADASNIDIVTKDTDPTPDTAGPSKPTVVATVLGNKAPVPSTDTAAATKDTSPTLPPAGIPNYGLNATISANAHMGDNDAGSSSNIPTTAVLSSDFLADDVVDTTISEDFVDVAAATEENIILPSLTNGPPVNNNATGDGSPPLAIATTTLNASHATNPVLDNDMGKSLLPTWEVLVHFVDWMLNDSTNLAFTDNALPPLQVNTTPPIPAPRGNKRRSSLPDATITKSN</sequence>
<feature type="region of interest" description="Disordered" evidence="1">
    <location>
        <begin position="149"/>
        <end position="169"/>
    </location>
</feature>
<comment type="caution">
    <text evidence="2">The sequence shown here is derived from an EMBL/GenBank/DDBJ whole genome shotgun (WGS) entry which is preliminary data.</text>
</comment>